<dbReference type="Pfam" id="PF05368">
    <property type="entry name" value="NmrA"/>
    <property type="match status" value="1"/>
</dbReference>
<evidence type="ECO:0000256" key="1">
    <source>
        <dbReference type="ARBA" id="ARBA00006328"/>
    </source>
</evidence>
<evidence type="ECO:0000259" key="3">
    <source>
        <dbReference type="Pfam" id="PF05368"/>
    </source>
</evidence>
<sequence>MAEKLIAITGGTGAQGGGVANIMLKTPGWKVRIITRNVENEKAKALKERGAEVVSANFDDEASLSKAFEGAHAIFAVTNFWEHLFTGKSRDESGVLEAKQALNLARAASKSSTLEHYIWSTLPNAKKITGGKVPCPHFDYKAEVDDKIRSELPELAKKTTFLFFGYYPSNMAFFPMCKPFELPGSYGKYVQILPTPASAHIPVAGDLSINSGVWVRQILAKPSVSKGKYAQVGPETLTFGEMMKIWSEVTGRQGEFLQSSVEDFSRIWGIGGEEMASQLVFGEAVPDWTQDLPFVGMEELGIAKEEVPGLKATLEELKALL</sequence>
<name>A0A6A6S391_9PLEO</name>
<dbReference type="PANTHER" id="PTHR42748:SF28">
    <property type="entry name" value="NMRA-LIKE DOMAIN-CONTAINING PROTEIN"/>
    <property type="match status" value="1"/>
</dbReference>
<organism evidence="4 5">
    <name type="scientific">Massarina eburnea CBS 473.64</name>
    <dbReference type="NCBI Taxonomy" id="1395130"/>
    <lineage>
        <taxon>Eukaryota</taxon>
        <taxon>Fungi</taxon>
        <taxon>Dikarya</taxon>
        <taxon>Ascomycota</taxon>
        <taxon>Pezizomycotina</taxon>
        <taxon>Dothideomycetes</taxon>
        <taxon>Pleosporomycetidae</taxon>
        <taxon>Pleosporales</taxon>
        <taxon>Massarineae</taxon>
        <taxon>Massarinaceae</taxon>
        <taxon>Massarina</taxon>
    </lineage>
</organism>
<evidence type="ECO:0000256" key="2">
    <source>
        <dbReference type="ARBA" id="ARBA00022857"/>
    </source>
</evidence>
<dbReference type="Gene3D" id="3.90.25.10">
    <property type="entry name" value="UDP-galactose 4-epimerase, domain 1"/>
    <property type="match status" value="1"/>
</dbReference>
<evidence type="ECO:0000313" key="5">
    <source>
        <dbReference type="Proteomes" id="UP000799753"/>
    </source>
</evidence>
<dbReference type="InterPro" id="IPR008030">
    <property type="entry name" value="NmrA-like"/>
</dbReference>
<keyword evidence="2" id="KW-0521">NADP</keyword>
<protein>
    <submittedName>
        <fullName evidence="4">NAD(P)-binding protein</fullName>
    </submittedName>
</protein>
<keyword evidence="5" id="KW-1185">Reference proteome</keyword>
<dbReference type="AlphaFoldDB" id="A0A6A6S391"/>
<accession>A0A6A6S391</accession>
<comment type="similarity">
    <text evidence="1">Belongs to the NmrA-type oxidoreductase family.</text>
</comment>
<dbReference type="Gene3D" id="3.40.50.720">
    <property type="entry name" value="NAD(P)-binding Rossmann-like Domain"/>
    <property type="match status" value="1"/>
</dbReference>
<dbReference type="EMBL" id="MU006784">
    <property type="protein sequence ID" value="KAF2640724.1"/>
    <property type="molecule type" value="Genomic_DNA"/>
</dbReference>
<dbReference type="InterPro" id="IPR051164">
    <property type="entry name" value="NmrA-like_oxidored"/>
</dbReference>
<dbReference type="GO" id="GO:0005634">
    <property type="term" value="C:nucleus"/>
    <property type="evidence" value="ECO:0007669"/>
    <property type="project" value="TreeGrafter"/>
</dbReference>
<dbReference type="Proteomes" id="UP000799753">
    <property type="component" value="Unassembled WGS sequence"/>
</dbReference>
<dbReference type="OrthoDB" id="300709at2759"/>
<dbReference type="SUPFAM" id="SSF51735">
    <property type="entry name" value="NAD(P)-binding Rossmann-fold domains"/>
    <property type="match status" value="1"/>
</dbReference>
<proteinExistence type="inferred from homology"/>
<feature type="domain" description="NmrA-like" evidence="3">
    <location>
        <begin position="3"/>
        <end position="276"/>
    </location>
</feature>
<dbReference type="InterPro" id="IPR036291">
    <property type="entry name" value="NAD(P)-bd_dom_sf"/>
</dbReference>
<dbReference type="PANTHER" id="PTHR42748">
    <property type="entry name" value="NITROGEN METABOLITE REPRESSION PROTEIN NMRA FAMILY MEMBER"/>
    <property type="match status" value="1"/>
</dbReference>
<evidence type="ECO:0000313" key="4">
    <source>
        <dbReference type="EMBL" id="KAF2640724.1"/>
    </source>
</evidence>
<reference evidence="4" key="1">
    <citation type="journal article" date="2020" name="Stud. Mycol.">
        <title>101 Dothideomycetes genomes: a test case for predicting lifestyles and emergence of pathogens.</title>
        <authorList>
            <person name="Haridas S."/>
            <person name="Albert R."/>
            <person name="Binder M."/>
            <person name="Bloem J."/>
            <person name="Labutti K."/>
            <person name="Salamov A."/>
            <person name="Andreopoulos B."/>
            <person name="Baker S."/>
            <person name="Barry K."/>
            <person name="Bills G."/>
            <person name="Bluhm B."/>
            <person name="Cannon C."/>
            <person name="Castanera R."/>
            <person name="Culley D."/>
            <person name="Daum C."/>
            <person name="Ezra D."/>
            <person name="Gonzalez J."/>
            <person name="Henrissat B."/>
            <person name="Kuo A."/>
            <person name="Liang C."/>
            <person name="Lipzen A."/>
            <person name="Lutzoni F."/>
            <person name="Magnuson J."/>
            <person name="Mondo S."/>
            <person name="Nolan M."/>
            <person name="Ohm R."/>
            <person name="Pangilinan J."/>
            <person name="Park H.-J."/>
            <person name="Ramirez L."/>
            <person name="Alfaro M."/>
            <person name="Sun H."/>
            <person name="Tritt A."/>
            <person name="Yoshinaga Y."/>
            <person name="Zwiers L.-H."/>
            <person name="Turgeon B."/>
            <person name="Goodwin S."/>
            <person name="Spatafora J."/>
            <person name="Crous P."/>
            <person name="Grigoriev I."/>
        </authorList>
    </citation>
    <scope>NUCLEOTIDE SEQUENCE</scope>
    <source>
        <strain evidence="4">CBS 473.64</strain>
    </source>
</reference>
<gene>
    <name evidence="4" type="ORF">P280DRAFT_451643</name>
</gene>